<proteinExistence type="predicted"/>
<sequence length="558" mass="64113">MTPWCLFSPIFVLMSVIFTSIRTEKQLEIGELARAWSSFGVQGDSVAKYTDSIHVTRRKDYIKDELRLSFTLEKDYEITKIIVDMLQCCDANTTLKTFQVYIGQQYCKVNNTYYQDEGEIFCSNFKQKFNPFHFNEKTVKCQNSVIGRHVTIVVNECETFTIKDIKVFGNELKDINNSNDLELSYNHLSTVGYSLVRMKKTYGEAVQFCFENGGVLLESLSNLDFLKANIEREIGNEKFWRVGKLISNHIYNKLDCSTSILADTLRITNINNSEISHFVIDSELNWFKTNPEDVHFFICQKSLPVEAPSCEQYFHYCLLDKNNRKKGFCSSNQLGDECEWPCKGNFYGAKCQYQCAHCKHKVCSYVNGKCLFEECEVGWTGNRCDIPITKLPSATTNSLTTELLTTETNEIVHEPEKFKHEAIVPLNLERVTEQSTIGNEIKHVCLKGRYYGPKCDIPCGHCRYDISCNSVTGECPDGLCDFNWTGGKCDKQIEATACLKELGLQLFIYTGIVTFSVTLNVILLVFLTLICKRKIIITKKQRQFRTYNRYEEPTSVIY</sequence>
<dbReference type="PANTHER" id="PTHR24035:SF109">
    <property type="entry name" value="PROTEIN DRAPER"/>
    <property type="match status" value="1"/>
</dbReference>
<evidence type="ECO:0000256" key="1">
    <source>
        <dbReference type="SAM" id="Phobius"/>
    </source>
</evidence>
<feature type="transmembrane region" description="Helical" evidence="1">
    <location>
        <begin position="506"/>
        <end position="531"/>
    </location>
</feature>
<dbReference type="PANTHER" id="PTHR24035">
    <property type="entry name" value="MULTIPLE EPIDERMAL GROWTH FACTOR-LIKE DOMAINS PROTEIN"/>
    <property type="match status" value="1"/>
</dbReference>
<organism evidence="3 4">
    <name type="scientific">Dimorphilus gyrociliatus</name>
    <dbReference type="NCBI Taxonomy" id="2664684"/>
    <lineage>
        <taxon>Eukaryota</taxon>
        <taxon>Metazoa</taxon>
        <taxon>Spiralia</taxon>
        <taxon>Lophotrochozoa</taxon>
        <taxon>Annelida</taxon>
        <taxon>Polychaeta</taxon>
        <taxon>Polychaeta incertae sedis</taxon>
        <taxon>Dinophilidae</taxon>
        <taxon>Dimorphilus</taxon>
    </lineage>
</organism>
<dbReference type="SUPFAM" id="SSF56436">
    <property type="entry name" value="C-type lectin-like"/>
    <property type="match status" value="1"/>
</dbReference>
<dbReference type="InterPro" id="IPR016187">
    <property type="entry name" value="CTDL_fold"/>
</dbReference>
<keyword evidence="1" id="KW-0472">Membrane</keyword>
<keyword evidence="4" id="KW-1185">Reference proteome</keyword>
<comment type="caution">
    <text evidence="3">The sequence shown here is derived from an EMBL/GenBank/DDBJ whole genome shotgun (WGS) entry which is preliminary data.</text>
</comment>
<dbReference type="EMBL" id="CAJFCJ010000015">
    <property type="protein sequence ID" value="CAD5121783.1"/>
    <property type="molecule type" value="Genomic_DNA"/>
</dbReference>
<evidence type="ECO:0000313" key="3">
    <source>
        <dbReference type="EMBL" id="CAD5121783.1"/>
    </source>
</evidence>
<feature type="chain" id="PRO_5029553828" evidence="2">
    <location>
        <begin position="24"/>
        <end position="558"/>
    </location>
</feature>
<dbReference type="AlphaFoldDB" id="A0A7I8W4S3"/>
<evidence type="ECO:0000256" key="2">
    <source>
        <dbReference type="SAM" id="SignalP"/>
    </source>
</evidence>
<dbReference type="Gene3D" id="2.170.300.10">
    <property type="entry name" value="Tie2 ligand-binding domain superfamily"/>
    <property type="match status" value="2"/>
</dbReference>
<gene>
    <name evidence="3" type="ORF">DGYR_LOCUS9691</name>
</gene>
<name>A0A7I8W4S3_9ANNE</name>
<dbReference type="InterPro" id="IPR052108">
    <property type="entry name" value="MEGF/SIB"/>
</dbReference>
<dbReference type="Gene3D" id="2.60.120.260">
    <property type="entry name" value="Galactose-binding domain-like"/>
    <property type="match status" value="1"/>
</dbReference>
<accession>A0A7I8W4S3</accession>
<evidence type="ECO:0000313" key="4">
    <source>
        <dbReference type="Proteomes" id="UP000549394"/>
    </source>
</evidence>
<dbReference type="CDD" id="cd00037">
    <property type="entry name" value="CLECT"/>
    <property type="match status" value="1"/>
</dbReference>
<reference evidence="3 4" key="1">
    <citation type="submission" date="2020-08" db="EMBL/GenBank/DDBJ databases">
        <authorList>
            <person name="Hejnol A."/>
        </authorList>
    </citation>
    <scope>NUCLEOTIDE SEQUENCE [LARGE SCALE GENOMIC DNA]</scope>
</reference>
<feature type="signal peptide" evidence="2">
    <location>
        <begin position="1"/>
        <end position="23"/>
    </location>
</feature>
<protein>
    <submittedName>
        <fullName evidence="3">DgyrCDS10260</fullName>
    </submittedName>
</protein>
<keyword evidence="1" id="KW-0812">Transmembrane</keyword>
<keyword evidence="1" id="KW-1133">Transmembrane helix</keyword>
<keyword evidence="2" id="KW-0732">Signal</keyword>
<dbReference type="Proteomes" id="UP000549394">
    <property type="component" value="Unassembled WGS sequence"/>
</dbReference>
<dbReference type="OrthoDB" id="6043889at2759"/>